<accession>A0A6G1WJL2</accession>
<protein>
    <submittedName>
        <fullName evidence="2">Uncharacterized protein</fullName>
    </submittedName>
</protein>
<evidence type="ECO:0000313" key="2">
    <source>
        <dbReference type="EMBL" id="MQW69853.1"/>
    </source>
</evidence>
<comment type="caution">
    <text evidence="2">The sequence shown here is derived from an EMBL/GenBank/DDBJ whole genome shotgun (WGS) entry which is preliminary data.</text>
</comment>
<dbReference type="EMBL" id="WISB01000087">
    <property type="protein sequence ID" value="MQW69853.1"/>
    <property type="molecule type" value="Genomic_DNA"/>
</dbReference>
<evidence type="ECO:0000256" key="1">
    <source>
        <dbReference type="SAM" id="MobiDB-lite"/>
    </source>
</evidence>
<dbReference type="AlphaFoldDB" id="A0A6G1WJL2"/>
<organism evidence="2">
    <name type="scientific">Sinorhizobium medicae</name>
    <dbReference type="NCBI Taxonomy" id="110321"/>
    <lineage>
        <taxon>Bacteria</taxon>
        <taxon>Pseudomonadati</taxon>
        <taxon>Pseudomonadota</taxon>
        <taxon>Alphaproteobacteria</taxon>
        <taxon>Hyphomicrobiales</taxon>
        <taxon>Rhizobiaceae</taxon>
        <taxon>Sinorhizobium/Ensifer group</taxon>
        <taxon>Sinorhizobium</taxon>
    </lineage>
</organism>
<gene>
    <name evidence="2" type="ORF">GHJ91_11995</name>
</gene>
<reference evidence="2" key="1">
    <citation type="journal article" date="2013" name="Genome Biol.">
        <title>Comparative genomics of the core and accessory genomes of 48 Sinorhizobium strains comprising five genospecies.</title>
        <authorList>
            <person name="Sugawara M."/>
            <person name="Epstein B."/>
            <person name="Badgley B.D."/>
            <person name="Unno T."/>
            <person name="Xu L."/>
            <person name="Reese J."/>
            <person name="Gyaneshwar P."/>
            <person name="Denny R."/>
            <person name="Mudge J."/>
            <person name="Bharti A.K."/>
            <person name="Farmer A.D."/>
            <person name="May G.D."/>
            <person name="Woodward J.E."/>
            <person name="Medigue C."/>
            <person name="Vallenet D."/>
            <person name="Lajus A."/>
            <person name="Rouy Z."/>
            <person name="Martinez-Vaz B."/>
            <person name="Tiffin P."/>
            <person name="Young N.D."/>
            <person name="Sadowsky M.J."/>
        </authorList>
    </citation>
    <scope>NUCLEOTIDE SEQUENCE</scope>
    <source>
        <strain evidence="2">M1</strain>
    </source>
</reference>
<proteinExistence type="predicted"/>
<name>A0A6G1WJL2_9HYPH</name>
<dbReference type="RefSeq" id="WP_024325130.1">
    <property type="nucleotide sequence ID" value="NZ_ATYC01000008.1"/>
</dbReference>
<sequence length="83" mass="8773">MLRRRGASLDTEGAAATDNPATIKGGTDGQVMVFTTTSDARDVTINYNTGNIFLKGGVDVMLGTSNVTITLIFSSSVTKWLET</sequence>
<feature type="region of interest" description="Disordered" evidence="1">
    <location>
        <begin position="1"/>
        <end position="23"/>
    </location>
</feature>